<dbReference type="AlphaFoldDB" id="A0AAD5TWE9"/>
<comment type="caution">
    <text evidence="1">The sequence shown here is derived from an EMBL/GenBank/DDBJ whole genome shotgun (WGS) entry which is preliminary data.</text>
</comment>
<keyword evidence="2" id="KW-1185">Reference proteome</keyword>
<name>A0AAD5TWE9_9FUNG</name>
<organism evidence="1 2">
    <name type="scientific">Geranomyces variabilis</name>
    <dbReference type="NCBI Taxonomy" id="109894"/>
    <lineage>
        <taxon>Eukaryota</taxon>
        <taxon>Fungi</taxon>
        <taxon>Fungi incertae sedis</taxon>
        <taxon>Chytridiomycota</taxon>
        <taxon>Chytridiomycota incertae sedis</taxon>
        <taxon>Chytridiomycetes</taxon>
        <taxon>Spizellomycetales</taxon>
        <taxon>Powellomycetaceae</taxon>
        <taxon>Geranomyces</taxon>
    </lineage>
</organism>
<evidence type="ECO:0000313" key="2">
    <source>
        <dbReference type="Proteomes" id="UP001212152"/>
    </source>
</evidence>
<reference evidence="1" key="1">
    <citation type="submission" date="2020-05" db="EMBL/GenBank/DDBJ databases">
        <title>Phylogenomic resolution of chytrid fungi.</title>
        <authorList>
            <person name="Stajich J.E."/>
            <person name="Amses K."/>
            <person name="Simmons R."/>
            <person name="Seto K."/>
            <person name="Myers J."/>
            <person name="Bonds A."/>
            <person name="Quandt C.A."/>
            <person name="Barry K."/>
            <person name="Liu P."/>
            <person name="Grigoriev I."/>
            <person name="Longcore J.E."/>
            <person name="James T.Y."/>
        </authorList>
    </citation>
    <scope>NUCLEOTIDE SEQUENCE</scope>
    <source>
        <strain evidence="1">JEL0379</strain>
    </source>
</reference>
<protein>
    <submittedName>
        <fullName evidence="1">Uncharacterized protein</fullName>
    </submittedName>
</protein>
<dbReference type="EMBL" id="JADGJQ010000002">
    <property type="protein sequence ID" value="KAJ3185158.1"/>
    <property type="molecule type" value="Genomic_DNA"/>
</dbReference>
<proteinExistence type="predicted"/>
<gene>
    <name evidence="1" type="ORF">HDU87_002725</name>
</gene>
<accession>A0AAD5TWE9</accession>
<evidence type="ECO:0000313" key="1">
    <source>
        <dbReference type="EMBL" id="KAJ3185158.1"/>
    </source>
</evidence>
<dbReference type="Proteomes" id="UP001212152">
    <property type="component" value="Unassembled WGS sequence"/>
</dbReference>
<sequence>MDPGHVEAHLTALFKGLLNKDTVIQRQTIERAYFPEARLQNPYLLLGNRDEIVRSYAGLSNSCTDLFAVVEKVTYDPTSQTASVNLIQTIKPKALGGIIAITTHQHLHLQLELDSDRPASPSLRIVDHAERHIAQDIIKQMPIFGKWYETGIRTAVGQLSMAGTSVLNATGLLDLVPAAVRVGADAATAARIKTARLATRVAAVAAPAWEATGVTPLVRDVRGAAGRAVGWAAGATRDAGQMTLAAASRLREDGRGDAVECYAPTCEPGRACYSPTCPRGKHIAELSVDAVADIVRGAYQGVGRSTGFLKRHDEIVRATTAEEKSA</sequence>